<proteinExistence type="predicted"/>
<keyword evidence="3" id="KW-1185">Reference proteome</keyword>
<dbReference type="EMBL" id="CP042582">
    <property type="protein sequence ID" value="QEX23652.1"/>
    <property type="molecule type" value="Genomic_DNA"/>
</dbReference>
<evidence type="ECO:0000313" key="2">
    <source>
        <dbReference type="EMBL" id="QEX23652.1"/>
    </source>
</evidence>
<reference evidence="2 3" key="1">
    <citation type="submission" date="2019-08" db="EMBL/GenBank/DDBJ databases">
        <title>Hyperibacter terrae gen. nov., sp. nov. and Hyperibacter viscosus sp. nov., two new members in the family Rhodospirillaceae isolated from the rhizosphere of Hypericum perforatum.</title>
        <authorList>
            <person name="Noviana Z."/>
        </authorList>
    </citation>
    <scope>NUCLEOTIDE SEQUENCE [LARGE SCALE GENOMIC DNA]</scope>
    <source>
        <strain evidence="2 3">R5959</strain>
    </source>
</reference>
<evidence type="ECO:0000256" key="1">
    <source>
        <dbReference type="SAM" id="MobiDB-lite"/>
    </source>
</evidence>
<accession>A0A5J6N0Y6</accession>
<organism evidence="2 3">
    <name type="scientific">Hypericibacter adhaerens</name>
    <dbReference type="NCBI Taxonomy" id="2602016"/>
    <lineage>
        <taxon>Bacteria</taxon>
        <taxon>Pseudomonadati</taxon>
        <taxon>Pseudomonadota</taxon>
        <taxon>Alphaproteobacteria</taxon>
        <taxon>Rhodospirillales</taxon>
        <taxon>Dongiaceae</taxon>
        <taxon>Hypericibacter</taxon>
    </lineage>
</organism>
<dbReference type="AlphaFoldDB" id="A0A5J6N0Y6"/>
<dbReference type="Proteomes" id="UP000325797">
    <property type="component" value="Chromosome"/>
</dbReference>
<feature type="region of interest" description="Disordered" evidence="1">
    <location>
        <begin position="27"/>
        <end position="58"/>
    </location>
</feature>
<name>A0A5J6N0Y6_9PROT</name>
<evidence type="ECO:0000313" key="3">
    <source>
        <dbReference type="Proteomes" id="UP000325797"/>
    </source>
</evidence>
<protein>
    <submittedName>
        <fullName evidence="2">Uncharacterized protein</fullName>
    </submittedName>
</protein>
<gene>
    <name evidence="2" type="ORF">FRZ61_35910</name>
</gene>
<sequence>MRRLGGLHACASGLVAEHAVELGDPADMSVELGHDGADAGGDDGLEFPKRLGARRVQPEEGKLPVDIEYGTGHETSRARVRVGLRSRCSGAGAADAISSVKVTIVAAAKRR</sequence>
<dbReference type="KEGG" id="hadh:FRZ61_35910"/>